<evidence type="ECO:0000313" key="3">
    <source>
        <dbReference type="Proteomes" id="UP001338125"/>
    </source>
</evidence>
<dbReference type="SUPFAM" id="SSF75304">
    <property type="entry name" value="Amidase signature (AS) enzymes"/>
    <property type="match status" value="1"/>
</dbReference>
<protein>
    <submittedName>
        <fullName evidence="2">Amidase</fullName>
    </submittedName>
</protein>
<comment type="caution">
    <text evidence="2">The sequence shown here is derived from an EMBL/GenBank/DDBJ whole genome shotgun (WGS) entry which is preliminary data.</text>
</comment>
<dbReference type="PANTHER" id="PTHR42678:SF34">
    <property type="entry name" value="OS04G0183300 PROTEIN"/>
    <property type="match status" value="1"/>
</dbReference>
<sequence>METPRETLLFTSAIELGKKLAAGETTSVELVHLHLDQINRHNNQGRRLNAILATLPLEKAIEQAKVLDDERKEGRLRSALHGIPIVLKDNIVTDESLGMPTSAGAAFFARLKAKANASLVDRLLQAGLIILGKTNLTEFCGMKSNDTPMGWSAYGGQTLSAYRREGLADENQPFAAGSSAGSAVSVSAGFSPLAISTETSGSTVYPASAAGVYGIRLTSETVPTSGVQRISSSFDAIGIMARDPADLEPLAAVLQGRETSLLETQDVATEGLDNLSVGVFPSTWGVRSKGQWDSPEVVLVYESAIKKIQEHGSRVVYPLELPEAEVLKQNDETLVTVAYHQFPAMIEEFINCFHHNPEVINLKDIIAWNEKHADIAMPPPRTTQTELIAAAENTMKAETATAVVPELRRLAGPDGMGKLMSEHGLDIVLTASESTVVGYAACAGWPIATVPLAKLHKNGQPYGMFVLAKEETVLLRFMKAWQKAFGAFTPPKLDGAS</sequence>
<proteinExistence type="predicted"/>
<gene>
    <name evidence="2" type="ORF">PT974_03619</name>
</gene>
<evidence type="ECO:0000259" key="1">
    <source>
        <dbReference type="Pfam" id="PF01425"/>
    </source>
</evidence>
<feature type="domain" description="Amidase" evidence="1">
    <location>
        <begin position="31"/>
        <end position="469"/>
    </location>
</feature>
<dbReference type="Proteomes" id="UP001338125">
    <property type="component" value="Unassembled WGS sequence"/>
</dbReference>
<organism evidence="2 3">
    <name type="scientific">Cladobotryum mycophilum</name>
    <dbReference type="NCBI Taxonomy" id="491253"/>
    <lineage>
        <taxon>Eukaryota</taxon>
        <taxon>Fungi</taxon>
        <taxon>Dikarya</taxon>
        <taxon>Ascomycota</taxon>
        <taxon>Pezizomycotina</taxon>
        <taxon>Sordariomycetes</taxon>
        <taxon>Hypocreomycetidae</taxon>
        <taxon>Hypocreales</taxon>
        <taxon>Hypocreaceae</taxon>
        <taxon>Cladobotryum</taxon>
    </lineage>
</organism>
<dbReference type="Pfam" id="PF01425">
    <property type="entry name" value="Amidase"/>
    <property type="match status" value="1"/>
</dbReference>
<dbReference type="InterPro" id="IPR023631">
    <property type="entry name" value="Amidase_dom"/>
</dbReference>
<reference evidence="2 3" key="1">
    <citation type="submission" date="2024-01" db="EMBL/GenBank/DDBJ databases">
        <title>Complete genome of Cladobotryum mycophilum ATHUM6906.</title>
        <authorList>
            <person name="Christinaki A.C."/>
            <person name="Myridakis A.I."/>
            <person name="Kouvelis V.N."/>
        </authorList>
    </citation>
    <scope>NUCLEOTIDE SEQUENCE [LARGE SCALE GENOMIC DNA]</scope>
    <source>
        <strain evidence="2 3">ATHUM6906</strain>
    </source>
</reference>
<accession>A0ABR0STX6</accession>
<name>A0ABR0STX6_9HYPO</name>
<dbReference type="EMBL" id="JAVFKD010000004">
    <property type="protein sequence ID" value="KAK5995221.1"/>
    <property type="molecule type" value="Genomic_DNA"/>
</dbReference>
<dbReference type="InterPro" id="IPR036928">
    <property type="entry name" value="AS_sf"/>
</dbReference>
<keyword evidence="3" id="KW-1185">Reference proteome</keyword>
<dbReference type="PANTHER" id="PTHR42678">
    <property type="entry name" value="AMIDASE"/>
    <property type="match status" value="1"/>
</dbReference>
<evidence type="ECO:0000313" key="2">
    <source>
        <dbReference type="EMBL" id="KAK5995221.1"/>
    </source>
</evidence>
<dbReference type="Gene3D" id="3.90.1300.10">
    <property type="entry name" value="Amidase signature (AS) domain"/>
    <property type="match status" value="1"/>
</dbReference>